<dbReference type="Proteomes" id="UP000549394">
    <property type="component" value="Unassembled WGS sequence"/>
</dbReference>
<keyword evidence="4 6" id="KW-1015">Disulfide bond</keyword>
<evidence type="ECO:0000256" key="4">
    <source>
        <dbReference type="ARBA" id="ARBA00023157"/>
    </source>
</evidence>
<dbReference type="CDD" id="cd00054">
    <property type="entry name" value="EGF_CA"/>
    <property type="match status" value="1"/>
</dbReference>
<dbReference type="GO" id="GO:0071944">
    <property type="term" value="C:cell periphery"/>
    <property type="evidence" value="ECO:0007669"/>
    <property type="project" value="UniProtKB-ARBA"/>
</dbReference>
<organism evidence="8 9">
    <name type="scientific">Dimorphilus gyrociliatus</name>
    <dbReference type="NCBI Taxonomy" id="2664684"/>
    <lineage>
        <taxon>Eukaryota</taxon>
        <taxon>Metazoa</taxon>
        <taxon>Spiralia</taxon>
        <taxon>Lophotrochozoa</taxon>
        <taxon>Annelida</taxon>
        <taxon>Polychaeta</taxon>
        <taxon>Polychaeta incertae sedis</taxon>
        <taxon>Dinophilidae</taxon>
        <taxon>Dimorphilus</taxon>
    </lineage>
</organism>
<dbReference type="Gene3D" id="2.10.25.10">
    <property type="entry name" value="Laminin"/>
    <property type="match status" value="1"/>
</dbReference>
<reference evidence="8 9" key="1">
    <citation type="submission" date="2020-08" db="EMBL/GenBank/DDBJ databases">
        <authorList>
            <person name="Hejnol A."/>
        </authorList>
    </citation>
    <scope>NUCLEOTIDE SEQUENCE [LARGE SCALE GENOMIC DNA]</scope>
</reference>
<keyword evidence="5" id="KW-0325">Glycoprotein</keyword>
<keyword evidence="3" id="KW-0677">Repeat</keyword>
<accession>A0A7I8VLZ6</accession>
<name>A0A7I8VLZ6_9ANNE</name>
<evidence type="ECO:0000256" key="1">
    <source>
        <dbReference type="ARBA" id="ARBA00022536"/>
    </source>
</evidence>
<evidence type="ECO:0000259" key="7">
    <source>
        <dbReference type="PROSITE" id="PS50026"/>
    </source>
</evidence>
<dbReference type="PANTHER" id="PTHR18841:SF0">
    <property type="entry name" value="VITELLINE MEMBRANE OUTER LAYER 1 HOMOLOG A-RELATED"/>
    <property type="match status" value="1"/>
</dbReference>
<dbReference type="SMART" id="SM00181">
    <property type="entry name" value="EGF"/>
    <property type="match status" value="1"/>
</dbReference>
<dbReference type="PROSITE" id="PS00022">
    <property type="entry name" value="EGF_1"/>
    <property type="match status" value="1"/>
</dbReference>
<keyword evidence="9" id="KW-1185">Reference proteome</keyword>
<dbReference type="InterPro" id="IPR005515">
    <property type="entry name" value="VOMI"/>
</dbReference>
<feature type="disulfide bond" evidence="6">
    <location>
        <begin position="30"/>
        <end position="39"/>
    </location>
</feature>
<keyword evidence="1 6" id="KW-0245">EGF-like domain</keyword>
<dbReference type="GO" id="GO:0005615">
    <property type="term" value="C:extracellular space"/>
    <property type="evidence" value="ECO:0007669"/>
    <property type="project" value="TreeGrafter"/>
</dbReference>
<evidence type="ECO:0000313" key="8">
    <source>
        <dbReference type="EMBL" id="CAD5115601.1"/>
    </source>
</evidence>
<evidence type="ECO:0000256" key="2">
    <source>
        <dbReference type="ARBA" id="ARBA00022729"/>
    </source>
</evidence>
<dbReference type="Pfam" id="PF03762">
    <property type="entry name" value="VOMI"/>
    <property type="match status" value="1"/>
</dbReference>
<dbReference type="AlphaFoldDB" id="A0A7I8VLZ6"/>
<dbReference type="PANTHER" id="PTHR18841">
    <property type="entry name" value="VITELLINE MEMBRANE OUTER LAYER PROTEIN I-RELATED"/>
    <property type="match status" value="1"/>
</dbReference>
<dbReference type="InterPro" id="IPR036706">
    <property type="entry name" value="VOMI_sf"/>
</dbReference>
<dbReference type="SUPFAM" id="SSF51092">
    <property type="entry name" value="Vitelline membrane outer protein-I (VMO-I)"/>
    <property type="match status" value="1"/>
</dbReference>
<evidence type="ECO:0000256" key="6">
    <source>
        <dbReference type="PROSITE-ProRule" id="PRU00076"/>
    </source>
</evidence>
<protein>
    <submittedName>
        <fullName evidence="8">DgyrCDS4561</fullName>
    </submittedName>
</protein>
<dbReference type="InterPro" id="IPR000742">
    <property type="entry name" value="EGF"/>
</dbReference>
<evidence type="ECO:0000313" key="9">
    <source>
        <dbReference type="Proteomes" id="UP000549394"/>
    </source>
</evidence>
<feature type="domain" description="EGF-like" evidence="7">
    <location>
        <begin position="2"/>
        <end position="40"/>
    </location>
</feature>
<dbReference type="SUPFAM" id="SSF57196">
    <property type="entry name" value="EGF/Laminin"/>
    <property type="match status" value="1"/>
</dbReference>
<sequence>MPIDTCQNISCQNGGTCQTGVDNQLFKCQCPPGYNGSLCEIDNGTTVTKTVKINYSPTPLGVGVGTWQTERLCPTAYYLIGLKLNSEAIVSYTDLSGINQITFTCKRPYDGDEKVFNTYSGGSCEAQGTTYSSSLCSSGKYLANFKVAVNTKSYSDETGLESIAFKCKTPIENGASGNWIIASGSWNVAQSLEPWHYSDGQCSTNEVGCGFRVKAEMCQSSDDAGILDIELKCCAI</sequence>
<feature type="disulfide bond" evidence="6">
    <location>
        <begin position="11"/>
        <end position="28"/>
    </location>
</feature>
<dbReference type="EMBL" id="CAJFCJ010000006">
    <property type="protein sequence ID" value="CAD5115601.1"/>
    <property type="molecule type" value="Genomic_DNA"/>
</dbReference>
<dbReference type="Gene3D" id="2.100.10.20">
    <property type="entry name" value="Vitelline membrane outer layer protein I (VOMI)"/>
    <property type="match status" value="1"/>
</dbReference>
<comment type="caution">
    <text evidence="6">Lacks conserved residue(s) required for the propagation of feature annotation.</text>
</comment>
<evidence type="ECO:0000256" key="5">
    <source>
        <dbReference type="ARBA" id="ARBA00023180"/>
    </source>
</evidence>
<dbReference type="PROSITE" id="PS50026">
    <property type="entry name" value="EGF_3"/>
    <property type="match status" value="1"/>
</dbReference>
<evidence type="ECO:0000256" key="3">
    <source>
        <dbReference type="ARBA" id="ARBA00022737"/>
    </source>
</evidence>
<dbReference type="OrthoDB" id="6060545at2759"/>
<dbReference type="Pfam" id="PF00008">
    <property type="entry name" value="EGF"/>
    <property type="match status" value="1"/>
</dbReference>
<dbReference type="PROSITE" id="PS01186">
    <property type="entry name" value="EGF_2"/>
    <property type="match status" value="1"/>
</dbReference>
<dbReference type="FunFam" id="2.10.25.10:FF:000185">
    <property type="entry name" value="basement membrane-specific heparan sulfate proteoglycan core protein-like"/>
    <property type="match status" value="1"/>
</dbReference>
<keyword evidence="2" id="KW-0732">Signal</keyword>
<comment type="caution">
    <text evidence="8">The sequence shown here is derived from an EMBL/GenBank/DDBJ whole genome shotgun (WGS) entry which is preliminary data.</text>
</comment>
<gene>
    <name evidence="8" type="ORF">DGYR_LOCUS4326</name>
</gene>
<proteinExistence type="predicted"/>